<dbReference type="Gene3D" id="2.30.29.50">
    <property type="entry name" value="Bacterial Pleckstrin homology domain"/>
    <property type="match status" value="1"/>
</dbReference>
<keyword evidence="3" id="KW-1185">Reference proteome</keyword>
<dbReference type="InterPro" id="IPR012544">
    <property type="entry name" value="PHb"/>
</dbReference>
<dbReference type="Pfam" id="PF08000">
    <property type="entry name" value="bPH_1"/>
    <property type="match status" value="1"/>
</dbReference>
<evidence type="ECO:0000259" key="1">
    <source>
        <dbReference type="Pfam" id="PF08000"/>
    </source>
</evidence>
<reference evidence="2" key="2">
    <citation type="submission" date="2021-04" db="EMBL/GenBank/DDBJ databases">
        <authorList>
            <person name="Dong X."/>
        </authorList>
    </citation>
    <scope>NUCLEOTIDE SEQUENCE</scope>
    <source>
        <strain evidence="2">ZWT</strain>
    </source>
</reference>
<feature type="domain" description="Bacterial Pleckstrin homology" evidence="1">
    <location>
        <begin position="5"/>
        <end position="120"/>
    </location>
</feature>
<dbReference type="SUPFAM" id="SSF50729">
    <property type="entry name" value="PH domain-like"/>
    <property type="match status" value="1"/>
</dbReference>
<evidence type="ECO:0000313" key="2">
    <source>
        <dbReference type="EMBL" id="MCM1992144.1"/>
    </source>
</evidence>
<dbReference type="CDD" id="cd13225">
    <property type="entry name" value="PH-like_bacteria"/>
    <property type="match status" value="1"/>
</dbReference>
<dbReference type="RefSeq" id="WP_250861310.1">
    <property type="nucleotide sequence ID" value="NZ_JAGSOJ010000005.1"/>
</dbReference>
<sequence length="122" mass="13808">MANLNEIMNWTFIAETSIPNEIKDILIEGEEVEVAYKTIRDVAAVTNKRIIVADKQGITGKKVEVYSLPFKSIVMYSSENAGKVLDFNAELQLWTRAGNFKLNLKKGIDIRKLDRIIATHIL</sequence>
<accession>A0A9J6PA62</accession>
<proteinExistence type="predicted"/>
<dbReference type="EMBL" id="JAGSOJ010000005">
    <property type="protein sequence ID" value="MCM1992144.1"/>
    <property type="molecule type" value="Genomic_DNA"/>
</dbReference>
<reference evidence="2" key="1">
    <citation type="journal article" date="2021" name="mSystems">
        <title>Bacteria and Archaea Synergistically Convert Glycine Betaine to Biogenic Methane in the Formosa Cold Seep of the South China Sea.</title>
        <authorList>
            <person name="Li L."/>
            <person name="Zhang W."/>
            <person name="Zhang S."/>
            <person name="Song L."/>
            <person name="Sun Q."/>
            <person name="Zhang H."/>
            <person name="Xiang H."/>
            <person name="Dong X."/>
        </authorList>
    </citation>
    <scope>NUCLEOTIDE SEQUENCE</scope>
    <source>
        <strain evidence="2">ZWT</strain>
    </source>
</reference>
<dbReference type="AlphaFoldDB" id="A0A9J6PA62"/>
<comment type="caution">
    <text evidence="2">The sequence shown here is derived from an EMBL/GenBank/DDBJ whole genome shotgun (WGS) entry which is preliminary data.</text>
</comment>
<dbReference type="InterPro" id="IPR037063">
    <property type="entry name" value="PHb_sf"/>
</dbReference>
<evidence type="ECO:0000313" key="3">
    <source>
        <dbReference type="Proteomes" id="UP001056429"/>
    </source>
</evidence>
<gene>
    <name evidence="2" type="ORF">KDK92_20680</name>
</gene>
<organism evidence="2 3">
    <name type="scientific">Oceanirhabdus seepicola</name>
    <dbReference type="NCBI Taxonomy" id="2828781"/>
    <lineage>
        <taxon>Bacteria</taxon>
        <taxon>Bacillati</taxon>
        <taxon>Bacillota</taxon>
        <taxon>Clostridia</taxon>
        <taxon>Eubacteriales</taxon>
        <taxon>Clostridiaceae</taxon>
        <taxon>Oceanirhabdus</taxon>
    </lineage>
</organism>
<protein>
    <submittedName>
        <fullName evidence="2">PH domain-containing protein</fullName>
    </submittedName>
</protein>
<name>A0A9J6PA62_9CLOT</name>
<dbReference type="Proteomes" id="UP001056429">
    <property type="component" value="Unassembled WGS sequence"/>
</dbReference>